<name>A0A9D4FEC3_DREPO</name>
<proteinExistence type="predicted"/>
<evidence type="ECO:0000313" key="10">
    <source>
        <dbReference type="EMBL" id="KAH3797454.1"/>
    </source>
</evidence>
<evidence type="ECO:0000256" key="8">
    <source>
        <dbReference type="SAM" id="Phobius"/>
    </source>
</evidence>
<feature type="transmembrane region" description="Helical" evidence="8">
    <location>
        <begin position="232"/>
        <end position="256"/>
    </location>
</feature>
<evidence type="ECO:0000256" key="2">
    <source>
        <dbReference type="ARBA" id="ARBA00022692"/>
    </source>
</evidence>
<evidence type="ECO:0000259" key="9">
    <source>
        <dbReference type="PROSITE" id="PS50262"/>
    </source>
</evidence>
<comment type="subcellular location">
    <subcellularLocation>
        <location evidence="1">Membrane</location>
        <topology evidence="1">Multi-pass membrane protein</topology>
    </subcellularLocation>
</comment>
<reference evidence="10" key="2">
    <citation type="submission" date="2020-11" db="EMBL/GenBank/DDBJ databases">
        <authorList>
            <person name="McCartney M.A."/>
            <person name="Auch B."/>
            <person name="Kono T."/>
            <person name="Mallez S."/>
            <person name="Becker A."/>
            <person name="Gohl D.M."/>
            <person name="Silverstein K.A.T."/>
            <person name="Koren S."/>
            <person name="Bechman K.B."/>
            <person name="Herman A."/>
            <person name="Abrahante J.E."/>
            <person name="Garbe J."/>
        </authorList>
    </citation>
    <scope>NUCLEOTIDE SEQUENCE</scope>
    <source>
        <strain evidence="10">Duluth1</strain>
        <tissue evidence="10">Whole animal</tissue>
    </source>
</reference>
<evidence type="ECO:0000256" key="6">
    <source>
        <dbReference type="ARBA" id="ARBA00023170"/>
    </source>
</evidence>
<feature type="transmembrane region" description="Helical" evidence="8">
    <location>
        <begin position="189"/>
        <end position="211"/>
    </location>
</feature>
<feature type="transmembrane region" description="Helical" evidence="8">
    <location>
        <begin position="55"/>
        <end position="76"/>
    </location>
</feature>
<dbReference type="AlphaFoldDB" id="A0A9D4FEC3"/>
<dbReference type="PRINTS" id="PR00237">
    <property type="entry name" value="GPCRRHODOPSN"/>
</dbReference>
<dbReference type="Gene3D" id="1.20.1070.10">
    <property type="entry name" value="Rhodopsin 7-helix transmembrane proteins"/>
    <property type="match status" value="1"/>
</dbReference>
<evidence type="ECO:0000256" key="4">
    <source>
        <dbReference type="ARBA" id="ARBA00023040"/>
    </source>
</evidence>
<dbReference type="Pfam" id="PF00001">
    <property type="entry name" value="7tm_1"/>
    <property type="match status" value="1"/>
</dbReference>
<keyword evidence="7" id="KW-0807">Transducer</keyword>
<keyword evidence="2 8" id="KW-0812">Transmembrane</keyword>
<dbReference type="SUPFAM" id="SSF81321">
    <property type="entry name" value="Family A G protein-coupled receptor-like"/>
    <property type="match status" value="1"/>
</dbReference>
<keyword evidence="3 8" id="KW-1133">Transmembrane helix</keyword>
<sequence>MNISGNTTENISYENLINKIYEVFNYLLIPIATSSIIGNVLIIIVVAWDKVTTTNILFGILACVDLLSTFLGPVLLIAELNAAAFKYLRSSLFLPIFVEFLGQTIAGLSIWTLVIITIERLLSITIPFNVKQVVTVPRVILAEFATAIAVVVVQYIRHFLAVESRMFQGRWFMYPRSREWAEFFVISDWILFTGIPFIVIITASSVIWIKLRTPFGQGQNQSTRFRSVTTNLLLANVKFLLINIPIRLVNVILYYFGESISLNLYQEVIIRETAIYLLQLNSALNFYVYILSGQKFRENVKQ</sequence>
<evidence type="ECO:0000256" key="3">
    <source>
        <dbReference type="ARBA" id="ARBA00022989"/>
    </source>
</evidence>
<evidence type="ECO:0000256" key="7">
    <source>
        <dbReference type="ARBA" id="ARBA00023224"/>
    </source>
</evidence>
<organism evidence="10 11">
    <name type="scientific">Dreissena polymorpha</name>
    <name type="common">Zebra mussel</name>
    <name type="synonym">Mytilus polymorpha</name>
    <dbReference type="NCBI Taxonomy" id="45954"/>
    <lineage>
        <taxon>Eukaryota</taxon>
        <taxon>Metazoa</taxon>
        <taxon>Spiralia</taxon>
        <taxon>Lophotrochozoa</taxon>
        <taxon>Mollusca</taxon>
        <taxon>Bivalvia</taxon>
        <taxon>Autobranchia</taxon>
        <taxon>Heteroconchia</taxon>
        <taxon>Euheterodonta</taxon>
        <taxon>Imparidentia</taxon>
        <taxon>Neoheterodontei</taxon>
        <taxon>Myida</taxon>
        <taxon>Dreissenoidea</taxon>
        <taxon>Dreissenidae</taxon>
        <taxon>Dreissena</taxon>
    </lineage>
</organism>
<reference evidence="10" key="1">
    <citation type="journal article" date="2019" name="bioRxiv">
        <title>The Genome of the Zebra Mussel, Dreissena polymorpha: A Resource for Invasive Species Research.</title>
        <authorList>
            <person name="McCartney M.A."/>
            <person name="Auch B."/>
            <person name="Kono T."/>
            <person name="Mallez S."/>
            <person name="Zhang Y."/>
            <person name="Obille A."/>
            <person name="Becker A."/>
            <person name="Abrahante J.E."/>
            <person name="Garbe J."/>
            <person name="Badalamenti J.P."/>
            <person name="Herman A."/>
            <person name="Mangelson H."/>
            <person name="Liachko I."/>
            <person name="Sullivan S."/>
            <person name="Sone E.D."/>
            <person name="Koren S."/>
            <person name="Silverstein K.A.T."/>
            <person name="Beckman K.B."/>
            <person name="Gohl D.M."/>
        </authorList>
    </citation>
    <scope>NUCLEOTIDE SEQUENCE</scope>
    <source>
        <strain evidence="10">Duluth1</strain>
        <tissue evidence="10">Whole animal</tissue>
    </source>
</reference>
<feature type="transmembrane region" description="Helical" evidence="8">
    <location>
        <begin position="139"/>
        <end position="156"/>
    </location>
</feature>
<feature type="transmembrane region" description="Helical" evidence="8">
    <location>
        <begin position="96"/>
        <end position="118"/>
    </location>
</feature>
<keyword evidence="4" id="KW-0297">G-protein coupled receptor</keyword>
<evidence type="ECO:0000256" key="5">
    <source>
        <dbReference type="ARBA" id="ARBA00023136"/>
    </source>
</evidence>
<dbReference type="PROSITE" id="PS50262">
    <property type="entry name" value="G_PROTEIN_RECEP_F1_2"/>
    <property type="match status" value="1"/>
</dbReference>
<keyword evidence="5 8" id="KW-0472">Membrane</keyword>
<comment type="caution">
    <text evidence="10">The sequence shown here is derived from an EMBL/GenBank/DDBJ whole genome shotgun (WGS) entry which is preliminary data.</text>
</comment>
<evidence type="ECO:0000256" key="1">
    <source>
        <dbReference type="ARBA" id="ARBA00004141"/>
    </source>
</evidence>
<gene>
    <name evidence="10" type="ORF">DPMN_151035</name>
</gene>
<feature type="transmembrane region" description="Helical" evidence="8">
    <location>
        <begin position="268"/>
        <end position="291"/>
    </location>
</feature>
<accession>A0A9D4FEC3</accession>
<dbReference type="InterPro" id="IPR000276">
    <property type="entry name" value="GPCR_Rhodpsn"/>
</dbReference>
<keyword evidence="11" id="KW-1185">Reference proteome</keyword>
<dbReference type="InterPro" id="IPR017452">
    <property type="entry name" value="GPCR_Rhodpsn_7TM"/>
</dbReference>
<dbReference type="PANTHER" id="PTHR24243:SF230">
    <property type="entry name" value="G-PROTEIN COUPLED RECEPTORS FAMILY 1 PROFILE DOMAIN-CONTAINING PROTEIN"/>
    <property type="match status" value="1"/>
</dbReference>
<dbReference type="EMBL" id="JAIWYP010000007">
    <property type="protein sequence ID" value="KAH3797454.1"/>
    <property type="molecule type" value="Genomic_DNA"/>
</dbReference>
<dbReference type="Proteomes" id="UP000828390">
    <property type="component" value="Unassembled WGS sequence"/>
</dbReference>
<feature type="domain" description="G-protein coupled receptors family 1 profile" evidence="9">
    <location>
        <begin position="38"/>
        <end position="289"/>
    </location>
</feature>
<dbReference type="GO" id="GO:0004930">
    <property type="term" value="F:G protein-coupled receptor activity"/>
    <property type="evidence" value="ECO:0007669"/>
    <property type="project" value="UniProtKB-KW"/>
</dbReference>
<dbReference type="PANTHER" id="PTHR24243">
    <property type="entry name" value="G-PROTEIN COUPLED RECEPTOR"/>
    <property type="match status" value="1"/>
</dbReference>
<keyword evidence="6" id="KW-0675">Receptor</keyword>
<dbReference type="GO" id="GO:0005886">
    <property type="term" value="C:plasma membrane"/>
    <property type="evidence" value="ECO:0007669"/>
    <property type="project" value="TreeGrafter"/>
</dbReference>
<evidence type="ECO:0000313" key="11">
    <source>
        <dbReference type="Proteomes" id="UP000828390"/>
    </source>
</evidence>
<protein>
    <recommendedName>
        <fullName evidence="9">G-protein coupled receptors family 1 profile domain-containing protein</fullName>
    </recommendedName>
</protein>
<feature type="transmembrane region" description="Helical" evidence="8">
    <location>
        <begin position="23"/>
        <end position="48"/>
    </location>
</feature>